<gene>
    <name evidence="2" type="ORF">RFI_37696</name>
</gene>
<evidence type="ECO:0000313" key="3">
    <source>
        <dbReference type="Proteomes" id="UP000023152"/>
    </source>
</evidence>
<proteinExistence type="predicted"/>
<name>X6LF64_RETFI</name>
<reference evidence="2 3" key="1">
    <citation type="journal article" date="2013" name="Curr. Biol.">
        <title>The Genome of the Foraminiferan Reticulomyxa filosa.</title>
        <authorList>
            <person name="Glockner G."/>
            <person name="Hulsmann N."/>
            <person name="Schleicher M."/>
            <person name="Noegel A.A."/>
            <person name="Eichinger L."/>
            <person name="Gallinger C."/>
            <person name="Pawlowski J."/>
            <person name="Sierra R."/>
            <person name="Euteneuer U."/>
            <person name="Pillet L."/>
            <person name="Moustafa A."/>
            <person name="Platzer M."/>
            <person name="Groth M."/>
            <person name="Szafranski K."/>
            <person name="Schliwa M."/>
        </authorList>
    </citation>
    <scope>NUCLEOTIDE SEQUENCE [LARGE SCALE GENOMIC DNA]</scope>
</reference>
<feature type="compositionally biased region" description="Polar residues" evidence="1">
    <location>
        <begin position="161"/>
        <end position="171"/>
    </location>
</feature>
<dbReference type="Proteomes" id="UP000023152">
    <property type="component" value="Unassembled WGS sequence"/>
</dbReference>
<evidence type="ECO:0000313" key="2">
    <source>
        <dbReference type="EMBL" id="ETN99771.1"/>
    </source>
</evidence>
<sequence length="334" mass="37661">MERGSLIDLDKVRMTPTATPRDSFTASGGHRSSSNPEQTDSNTRATTSPAVDSESKTGGSKTPTFAYPLPRVSSTHHVSTPSILGLVPINTITEDDEEEEFEEDLVDADYDMDVEEDDALRQDIDDEEAKEEAGAEAEEAEEKSELTLDGADKERSKDMDNTQYNNDTMGSLNEDEEIEFEKMKTKRTQNENQRSPVKGKNNLDFQQLDREISKENPFEPSEIVDSTTGNRHSARSSDTNFELDRRETPILQMMGRMSTDAFAIQSMHSTNNTGSGVVLDENTVLEEDEKHGLGTSLDQSVEYKSISFFYYKKKCLVEISYNYIFFQKNGKKMW</sequence>
<feature type="compositionally biased region" description="Acidic residues" evidence="1">
    <location>
        <begin position="93"/>
        <end position="142"/>
    </location>
</feature>
<evidence type="ECO:0000256" key="1">
    <source>
        <dbReference type="SAM" id="MobiDB-lite"/>
    </source>
</evidence>
<dbReference type="AlphaFoldDB" id="X6LF64"/>
<feature type="compositionally biased region" description="Polar residues" evidence="1">
    <location>
        <begin position="16"/>
        <end position="63"/>
    </location>
</feature>
<comment type="caution">
    <text evidence="2">The sequence shown here is derived from an EMBL/GenBank/DDBJ whole genome shotgun (WGS) entry which is preliminary data.</text>
</comment>
<keyword evidence="3" id="KW-1185">Reference proteome</keyword>
<dbReference type="EMBL" id="ASPP01042963">
    <property type="protein sequence ID" value="ETN99771.1"/>
    <property type="molecule type" value="Genomic_DNA"/>
</dbReference>
<feature type="region of interest" description="Disordered" evidence="1">
    <location>
        <begin position="90"/>
        <end position="243"/>
    </location>
</feature>
<feature type="compositionally biased region" description="Basic and acidic residues" evidence="1">
    <location>
        <begin position="1"/>
        <end position="13"/>
    </location>
</feature>
<feature type="compositionally biased region" description="Polar residues" evidence="1">
    <location>
        <begin position="224"/>
        <end position="240"/>
    </location>
</feature>
<organism evidence="2 3">
    <name type="scientific">Reticulomyxa filosa</name>
    <dbReference type="NCBI Taxonomy" id="46433"/>
    <lineage>
        <taxon>Eukaryota</taxon>
        <taxon>Sar</taxon>
        <taxon>Rhizaria</taxon>
        <taxon>Retaria</taxon>
        <taxon>Foraminifera</taxon>
        <taxon>Monothalamids</taxon>
        <taxon>Reticulomyxidae</taxon>
        <taxon>Reticulomyxa</taxon>
    </lineage>
</organism>
<feature type="region of interest" description="Disordered" evidence="1">
    <location>
        <begin position="1"/>
        <end position="77"/>
    </location>
</feature>
<accession>X6LF64</accession>
<feature type="compositionally biased region" description="Basic and acidic residues" evidence="1">
    <location>
        <begin position="143"/>
        <end position="160"/>
    </location>
</feature>
<feature type="compositionally biased region" description="Basic and acidic residues" evidence="1">
    <location>
        <begin position="207"/>
        <end position="217"/>
    </location>
</feature>
<protein>
    <submittedName>
        <fullName evidence="2">Uncharacterized protein</fullName>
    </submittedName>
</protein>